<dbReference type="GO" id="GO:0003676">
    <property type="term" value="F:nucleic acid binding"/>
    <property type="evidence" value="ECO:0007669"/>
    <property type="project" value="InterPro"/>
</dbReference>
<keyword evidence="2" id="KW-1185">Reference proteome</keyword>
<comment type="caution">
    <text evidence="1">The sequence shown here is derived from an EMBL/GenBank/DDBJ whole genome shotgun (WGS) entry which is preliminary data.</text>
</comment>
<dbReference type="InterPro" id="IPR036397">
    <property type="entry name" value="RNaseH_sf"/>
</dbReference>
<dbReference type="PANTHER" id="PTHR38681:SF1">
    <property type="entry name" value="RETROVIRUS-RELATED POL POLYPROTEIN FROM TRANSPOSON 412-LIKE PROTEIN"/>
    <property type="match status" value="1"/>
</dbReference>
<name>A0AAV4VC88_CAEEX</name>
<accession>A0AAV4VC88</accession>
<reference evidence="1 2" key="1">
    <citation type="submission" date="2021-06" db="EMBL/GenBank/DDBJ databases">
        <title>Caerostris extrusa draft genome.</title>
        <authorList>
            <person name="Kono N."/>
            <person name="Arakawa K."/>
        </authorList>
    </citation>
    <scope>NUCLEOTIDE SEQUENCE [LARGE SCALE GENOMIC DNA]</scope>
</reference>
<sequence length="313" mass="35630">MQKGLGRSSHTLPSVLNAPLAIVHPTGNGQVERLHRQLKAAIRSHSTSQRSTVAPTILLGFRAAWKEDQQATTAEMLYGTPIRLPGEFLSPSSSTIDPATFVGKLRETMQELLPLTPRQQAHRAVFVSKDLSTCSHVVRRTDTIKKLKPEHEEYKLYDGIIENSEKLVEILILLIKCKYAKFDISGINSSTELDNKQCYDSSDCFTSADDYKDKYASITITASQYKVCEGHKSYKFLKRWAISFWERNPNYENFTSSIVWAEIIDELKERYIDNPGPWKVVERVNGEHIPLNDIIESKDTDKLKLKEILEKLT</sequence>
<evidence type="ECO:0000313" key="1">
    <source>
        <dbReference type="EMBL" id="GIY67673.1"/>
    </source>
</evidence>
<keyword evidence="1" id="KW-0695">RNA-directed DNA polymerase</keyword>
<organism evidence="1 2">
    <name type="scientific">Caerostris extrusa</name>
    <name type="common">Bark spider</name>
    <name type="synonym">Caerostris bankana</name>
    <dbReference type="NCBI Taxonomy" id="172846"/>
    <lineage>
        <taxon>Eukaryota</taxon>
        <taxon>Metazoa</taxon>
        <taxon>Ecdysozoa</taxon>
        <taxon>Arthropoda</taxon>
        <taxon>Chelicerata</taxon>
        <taxon>Arachnida</taxon>
        <taxon>Araneae</taxon>
        <taxon>Araneomorphae</taxon>
        <taxon>Entelegynae</taxon>
        <taxon>Araneoidea</taxon>
        <taxon>Araneidae</taxon>
        <taxon>Caerostris</taxon>
    </lineage>
</organism>
<dbReference type="EMBL" id="BPLR01014271">
    <property type="protein sequence ID" value="GIY67673.1"/>
    <property type="molecule type" value="Genomic_DNA"/>
</dbReference>
<keyword evidence="1" id="KW-0548">Nucleotidyltransferase</keyword>
<proteinExistence type="predicted"/>
<dbReference type="Proteomes" id="UP001054945">
    <property type="component" value="Unassembled WGS sequence"/>
</dbReference>
<dbReference type="AlphaFoldDB" id="A0AAV4VC88"/>
<protein>
    <submittedName>
        <fullName evidence="1">Reverse transcriptase</fullName>
    </submittedName>
</protein>
<dbReference type="PANTHER" id="PTHR38681">
    <property type="entry name" value="RETROVIRUS-RELATED POL POLYPROTEIN FROM TRANSPOSON 412-LIKE PROTEIN-RELATED"/>
    <property type="match status" value="1"/>
</dbReference>
<evidence type="ECO:0000313" key="2">
    <source>
        <dbReference type="Proteomes" id="UP001054945"/>
    </source>
</evidence>
<dbReference type="Gene3D" id="3.30.420.10">
    <property type="entry name" value="Ribonuclease H-like superfamily/Ribonuclease H"/>
    <property type="match status" value="1"/>
</dbReference>
<dbReference type="GO" id="GO:0003964">
    <property type="term" value="F:RNA-directed DNA polymerase activity"/>
    <property type="evidence" value="ECO:0007669"/>
    <property type="project" value="UniProtKB-KW"/>
</dbReference>
<keyword evidence="1" id="KW-0808">Transferase</keyword>
<gene>
    <name evidence="1" type="primary">POL_683</name>
    <name evidence="1" type="ORF">CEXT_531661</name>
</gene>